<name>B4S8B1_PROA2</name>
<evidence type="ECO:0000256" key="9">
    <source>
        <dbReference type="ARBA" id="ARBA00023167"/>
    </source>
</evidence>
<evidence type="ECO:0000256" key="6">
    <source>
        <dbReference type="ARBA" id="ARBA00022679"/>
    </source>
</evidence>
<comment type="caution">
    <text evidence="10">Lacks conserved residue(s) required for the propagation of feature annotation.</text>
</comment>
<dbReference type="InterPro" id="IPR038071">
    <property type="entry name" value="UROD/MetE-like_sf"/>
</dbReference>
<organism evidence="13 14">
    <name type="scientific">Prosthecochloris aestuarii (strain DSM 271 / SK 413)</name>
    <dbReference type="NCBI Taxonomy" id="290512"/>
    <lineage>
        <taxon>Bacteria</taxon>
        <taxon>Pseudomonadati</taxon>
        <taxon>Chlorobiota</taxon>
        <taxon>Chlorobiia</taxon>
        <taxon>Chlorobiales</taxon>
        <taxon>Chlorobiaceae</taxon>
        <taxon>Prosthecochloris</taxon>
    </lineage>
</organism>
<evidence type="ECO:0000256" key="4">
    <source>
        <dbReference type="ARBA" id="ARBA00022603"/>
    </source>
</evidence>
<feature type="binding site" evidence="10">
    <location>
        <position position="783"/>
    </location>
    <ligand>
        <name>Zn(2+)</name>
        <dbReference type="ChEBI" id="CHEBI:29105"/>
        <note>catalytic</note>
    </ligand>
</feature>
<dbReference type="STRING" id="290512.Paes_1272"/>
<keyword evidence="14" id="KW-1185">Reference proteome</keyword>
<dbReference type="PANTHER" id="PTHR30519">
    <property type="entry name" value="5-METHYLTETRAHYDROPTEROYLTRIGLUTAMATE--HOMOCYSTEINE METHYLTRANSFERASE"/>
    <property type="match status" value="1"/>
</dbReference>
<dbReference type="InterPro" id="IPR002629">
    <property type="entry name" value="Met_Synth_C/arc"/>
</dbReference>
<dbReference type="KEGG" id="paa:Paes_1272"/>
<evidence type="ECO:0000256" key="3">
    <source>
        <dbReference type="ARBA" id="ARBA00009553"/>
    </source>
</evidence>
<keyword evidence="7 10" id="KW-0479">Metal-binding</keyword>
<protein>
    <recommendedName>
        <fullName evidence="10">5-methyltetrahydropteroyltriglutamate--homocysteine methyltransferase</fullName>
        <ecNumber evidence="10">2.1.1.14</ecNumber>
    </recommendedName>
    <alternativeName>
        <fullName evidence="10">Cobalamin-independent methionine synthase</fullName>
    </alternativeName>
    <alternativeName>
        <fullName evidence="10">Methionine synthase, vitamin-B12 independent isozyme</fullName>
    </alternativeName>
</protein>
<accession>B4S8B1</accession>
<comment type="cofactor">
    <cofactor evidence="10">
        <name>Zn(2+)</name>
        <dbReference type="ChEBI" id="CHEBI:29105"/>
    </cofactor>
    <text evidence="10">Binds 1 zinc ion per subunit.</text>
</comment>
<dbReference type="CDD" id="cd03311">
    <property type="entry name" value="CIMS_C_terminal_like"/>
    <property type="match status" value="1"/>
</dbReference>
<dbReference type="GO" id="GO:0008270">
    <property type="term" value="F:zinc ion binding"/>
    <property type="evidence" value="ECO:0007669"/>
    <property type="project" value="InterPro"/>
</dbReference>
<keyword evidence="8 10" id="KW-0862">Zinc</keyword>
<feature type="binding site" evidence="10">
    <location>
        <position position="656"/>
    </location>
    <ligand>
        <name>L-methionine</name>
        <dbReference type="ChEBI" id="CHEBI:57844"/>
    </ligand>
</feature>
<feature type="domain" description="Cobalamin-independent methionine synthase MetE C-terminal/archaeal" evidence="11">
    <location>
        <begin position="483"/>
        <end position="805"/>
    </location>
</feature>
<dbReference type="InterPro" id="IPR013215">
    <property type="entry name" value="Cbl-indep_Met_Synth_N"/>
</dbReference>
<sequence>MLSRTKASMKKHACRTTSHGLAEAILLSFPTQAYRQAGNHSRIRMLTHTLGYPRLGAFREIKKACEGYWKGALDEKALRSASLEEKHRRWRAQQEAGMDLVACNDFSLYDHVQDMSFMLGVIPERYKPLCQNVSDLDLYFAMCRGYQEAGYDVTAMEMTKWFDTNYHYIVPEFTRNQDFHYYSRKCVEDFLEATSFCVKKPKVVLVGPISYLLLGKEKTDDFHRLDLINTLLPVYMAVLEDLHHAGCTWVQFDEPFLVTDLDDRTRKLYAEVYGVLRQHFPDVHFLLAAYFDGFGDNLQTAMSLPVDTLHLDVVNGLYDLPSVFRDVPPDMNISLGVVDGRNIWINDVNESLGILGLAVRELGHDRVMVSSSCSLLHVPYDVRNEPDGGTLPDFLGPWLAFARQKLDEIRLLADLMEDEVSADAFYGLAEHLKQLEKRKYSKFLRNSEVRAALDALAGEPVGRRQSIAERRVLQQEWLQLPVLPTTMIGSLPQTAELRSLRKRYRDGSLSAEDYGAGVRVLITNAIRWQESIGLDVLVHGEFERTDMVEFFGEHLDGVAFTGNGWVQSYGTRAVKPPIIYADVSRKKPMTVELARFAQGLSERPVKGMLTGPGTILKWSFVRNDQPLSDTAMQVALALREEVMDLELAGIEIIQIDEPGIREGLPLKKADRESYLEWAVRAFLVCSGGVGPATQIHTHMCYADYADILDALIRMDADVLTIETARSDMEVLSEFAAAGYPGQLGPGIYDIHSPRIPSVRELNTQLEKVLLHFAPRQIWVNPDCGLKTREWDEVVPAVENMVTAARKARHQVKKRALEEG</sequence>
<keyword evidence="6 10" id="KW-0808">Transferase</keyword>
<evidence type="ECO:0000256" key="5">
    <source>
        <dbReference type="ARBA" id="ARBA00022605"/>
    </source>
</evidence>
<feature type="binding site" evidence="10">
    <location>
        <position position="700"/>
    </location>
    <ligand>
        <name>Zn(2+)</name>
        <dbReference type="ChEBI" id="CHEBI:29105"/>
        <note>catalytic</note>
    </ligand>
</feature>
<evidence type="ECO:0000256" key="10">
    <source>
        <dbReference type="HAMAP-Rule" id="MF_00172"/>
    </source>
</evidence>
<feature type="binding site" evidence="10">
    <location>
        <position position="698"/>
    </location>
    <ligand>
        <name>Zn(2+)</name>
        <dbReference type="ChEBI" id="CHEBI:29105"/>
        <note>catalytic</note>
    </ligand>
</feature>
<evidence type="ECO:0000256" key="2">
    <source>
        <dbReference type="ARBA" id="ARBA00004681"/>
    </source>
</evidence>
<dbReference type="NCBIfam" id="NF003556">
    <property type="entry name" value="PRK05222.1"/>
    <property type="match status" value="1"/>
</dbReference>
<feature type="binding site" evidence="10">
    <location>
        <begin position="488"/>
        <end position="490"/>
    </location>
    <ligand>
        <name>L-methionine</name>
        <dbReference type="ChEBI" id="CHEBI:57844"/>
    </ligand>
</feature>
<feature type="binding site" evidence="10">
    <location>
        <position position="541"/>
    </location>
    <ligand>
        <name>L-homocysteine</name>
        <dbReference type="ChEBI" id="CHEBI:58199"/>
    </ligand>
</feature>
<dbReference type="Pfam" id="PF08267">
    <property type="entry name" value="Meth_synt_1"/>
    <property type="match status" value="1"/>
</dbReference>
<dbReference type="HOGENOM" id="CLU_013175_0_0_10"/>
<evidence type="ECO:0000313" key="13">
    <source>
        <dbReference type="EMBL" id="ACF46298.1"/>
    </source>
</evidence>
<keyword evidence="9 10" id="KW-0486">Methionine biosynthesis</keyword>
<dbReference type="GO" id="GO:0003871">
    <property type="term" value="F:5-methyltetrahydropteroyltriglutamate-homocysteine S-methyltransferase activity"/>
    <property type="evidence" value="ECO:0007669"/>
    <property type="project" value="UniProtKB-UniRule"/>
</dbReference>
<evidence type="ECO:0000256" key="8">
    <source>
        <dbReference type="ARBA" id="ARBA00022833"/>
    </source>
</evidence>
<keyword evidence="4 10" id="KW-0489">Methyltransferase</keyword>
<feature type="binding site" evidence="10">
    <location>
        <position position="656"/>
    </location>
    <ligand>
        <name>L-homocysteine</name>
        <dbReference type="ChEBI" id="CHEBI:58199"/>
    </ligand>
</feature>
<feature type="domain" description="Cobalamin-independent methionine synthase MetE N-terminal" evidence="12">
    <location>
        <begin position="47"/>
        <end position="355"/>
    </location>
</feature>
<dbReference type="UniPathway" id="UPA00051">
    <property type="reaction ID" value="UER00082"/>
</dbReference>
<dbReference type="Pfam" id="PF01717">
    <property type="entry name" value="Meth_synt_2"/>
    <property type="match status" value="1"/>
</dbReference>
<feature type="binding site" evidence="10">
    <location>
        <position position="541"/>
    </location>
    <ligand>
        <name>L-methionine</name>
        <dbReference type="ChEBI" id="CHEBI:57844"/>
    </ligand>
</feature>
<dbReference type="SUPFAM" id="SSF51726">
    <property type="entry name" value="UROD/MetE-like"/>
    <property type="match status" value="2"/>
</dbReference>
<comment type="catalytic activity">
    <reaction evidence="10">
        <text>5-methyltetrahydropteroyltri-L-glutamate + L-homocysteine = tetrahydropteroyltri-L-glutamate + L-methionine</text>
        <dbReference type="Rhea" id="RHEA:21196"/>
        <dbReference type="ChEBI" id="CHEBI:57844"/>
        <dbReference type="ChEBI" id="CHEBI:58140"/>
        <dbReference type="ChEBI" id="CHEBI:58199"/>
        <dbReference type="ChEBI" id="CHEBI:58207"/>
        <dbReference type="EC" id="2.1.1.14"/>
    </reaction>
</comment>
<dbReference type="GO" id="GO:0009086">
    <property type="term" value="P:methionine biosynthetic process"/>
    <property type="evidence" value="ECO:0007669"/>
    <property type="project" value="UniProtKB-UniRule"/>
</dbReference>
<evidence type="ECO:0000256" key="1">
    <source>
        <dbReference type="ARBA" id="ARBA00002777"/>
    </source>
</evidence>
<dbReference type="AlphaFoldDB" id="B4S8B1"/>
<dbReference type="Gene3D" id="3.20.20.210">
    <property type="match status" value="2"/>
</dbReference>
<keyword evidence="5 10" id="KW-0028">Amino-acid biosynthesis</keyword>
<dbReference type="HAMAP" id="MF_00172">
    <property type="entry name" value="Meth_synth"/>
    <property type="match status" value="1"/>
</dbReference>
<dbReference type="NCBIfam" id="TIGR01371">
    <property type="entry name" value="met_syn_B12ind"/>
    <property type="match status" value="1"/>
</dbReference>
<reference evidence="13" key="1">
    <citation type="submission" date="2008-06" db="EMBL/GenBank/DDBJ databases">
        <title>Complete sequence of chromosome of Prosthecochloris aestuarii DSM 271.</title>
        <authorList>
            <consortium name="US DOE Joint Genome Institute"/>
            <person name="Lucas S."/>
            <person name="Copeland A."/>
            <person name="Lapidus A."/>
            <person name="Glavina del Rio T."/>
            <person name="Dalin E."/>
            <person name="Tice H."/>
            <person name="Bruce D."/>
            <person name="Goodwin L."/>
            <person name="Pitluck S."/>
            <person name="Schmutz J."/>
            <person name="Larimer F."/>
            <person name="Land M."/>
            <person name="Hauser L."/>
            <person name="Kyrpides N."/>
            <person name="Anderson I."/>
            <person name="Liu Z."/>
            <person name="Li T."/>
            <person name="Zhao F."/>
            <person name="Overmann J."/>
            <person name="Bryant D.A."/>
            <person name="Richardson P."/>
        </authorList>
    </citation>
    <scope>NUCLEOTIDE SEQUENCE [LARGE SCALE GENOMIC DNA]</scope>
    <source>
        <strain evidence="13">DSM 271</strain>
    </source>
</reference>
<keyword evidence="10" id="KW-0677">Repeat</keyword>
<evidence type="ECO:0000259" key="12">
    <source>
        <dbReference type="Pfam" id="PF08267"/>
    </source>
</evidence>
<feature type="binding site" evidence="10">
    <location>
        <position position="662"/>
    </location>
    <ligand>
        <name>5-methyltetrahydropteroyltri-L-glutamate</name>
        <dbReference type="ChEBI" id="CHEBI:58207"/>
    </ligand>
</feature>
<feature type="binding site" evidence="10">
    <location>
        <position position="618"/>
    </location>
    <ligand>
        <name>5-methyltetrahydropteroyltri-L-glutamate</name>
        <dbReference type="ChEBI" id="CHEBI:58207"/>
    </ligand>
</feature>
<evidence type="ECO:0000313" key="14">
    <source>
        <dbReference type="Proteomes" id="UP000002725"/>
    </source>
</evidence>
<feature type="binding site" evidence="10">
    <location>
        <begin position="59"/>
        <end position="62"/>
    </location>
    <ligand>
        <name>5-methyltetrahydropteroyltri-L-glutamate</name>
        <dbReference type="ChEBI" id="CHEBI:58207"/>
    </ligand>
</feature>
<evidence type="ECO:0000259" key="11">
    <source>
        <dbReference type="Pfam" id="PF01717"/>
    </source>
</evidence>
<dbReference type="EMBL" id="CP001108">
    <property type="protein sequence ID" value="ACF46298.1"/>
    <property type="molecule type" value="Genomic_DNA"/>
</dbReference>
<feature type="active site" description="Proton donor" evidence="10">
    <location>
        <position position="751"/>
    </location>
</feature>
<dbReference type="eggNOG" id="COG0620">
    <property type="taxonomic scope" value="Bacteria"/>
</dbReference>
<evidence type="ECO:0000256" key="7">
    <source>
        <dbReference type="ARBA" id="ARBA00022723"/>
    </source>
</evidence>
<feature type="binding site" evidence="10">
    <location>
        <begin position="488"/>
        <end position="490"/>
    </location>
    <ligand>
        <name>L-homocysteine</name>
        <dbReference type="ChEBI" id="CHEBI:58199"/>
    </ligand>
</feature>
<comment type="function">
    <text evidence="1 10">Catalyzes the transfer of a methyl group from 5-methyltetrahydrofolate to homocysteine resulting in methionine formation.</text>
</comment>
<feature type="binding site" evidence="10">
    <location>
        <position position="722"/>
    </location>
    <ligand>
        <name>Zn(2+)</name>
        <dbReference type="ChEBI" id="CHEBI:29105"/>
        <note>catalytic</note>
    </ligand>
</feature>
<proteinExistence type="inferred from homology"/>
<dbReference type="EC" id="2.1.1.14" evidence="10"/>
<gene>
    <name evidence="10" type="primary">metE</name>
    <name evidence="13" type="ordered locus">Paes_1272</name>
</gene>
<dbReference type="GO" id="GO:0032259">
    <property type="term" value="P:methylation"/>
    <property type="evidence" value="ECO:0007669"/>
    <property type="project" value="UniProtKB-KW"/>
</dbReference>
<dbReference type="InterPro" id="IPR006276">
    <property type="entry name" value="Cobalamin-indep_Met_synthase"/>
</dbReference>
<dbReference type="CDD" id="cd03312">
    <property type="entry name" value="CIMS_N_terminal_like"/>
    <property type="match status" value="1"/>
</dbReference>
<feature type="binding site" evidence="10">
    <location>
        <position position="160"/>
    </location>
    <ligand>
        <name>5-methyltetrahydropteroyltri-L-glutamate</name>
        <dbReference type="ChEBI" id="CHEBI:58207"/>
    </ligand>
</feature>
<dbReference type="Proteomes" id="UP000002725">
    <property type="component" value="Chromosome"/>
</dbReference>
<comment type="pathway">
    <text evidence="2 10">Amino-acid biosynthesis; L-methionine biosynthesis via de novo pathway; L-methionine from L-homocysteine (MetE route): step 1/1.</text>
</comment>
<comment type="similarity">
    <text evidence="3 10">Belongs to the vitamin-B12 independent methionine synthase family.</text>
</comment>